<proteinExistence type="predicted"/>
<organism evidence="2 3">
    <name type="scientific">bacterium (Candidatus Ratteibacteria) CG01_land_8_20_14_3_00_40_19</name>
    <dbReference type="NCBI Taxonomy" id="2014290"/>
    <lineage>
        <taxon>Bacteria</taxon>
        <taxon>Candidatus Ratteibacteria</taxon>
    </lineage>
</organism>
<evidence type="ECO:0000259" key="1">
    <source>
        <dbReference type="Pfam" id="PF13358"/>
    </source>
</evidence>
<evidence type="ECO:0000313" key="3">
    <source>
        <dbReference type="Proteomes" id="UP000228886"/>
    </source>
</evidence>
<evidence type="ECO:0000313" key="2">
    <source>
        <dbReference type="EMBL" id="PIV63313.1"/>
    </source>
</evidence>
<dbReference type="Pfam" id="PF13358">
    <property type="entry name" value="DDE_3"/>
    <property type="match status" value="1"/>
</dbReference>
<dbReference type="EMBL" id="PETL01000390">
    <property type="protein sequence ID" value="PIV63313.1"/>
    <property type="molecule type" value="Genomic_DNA"/>
</dbReference>
<sequence>MFPEKQSVSGVNVFSINENKGLWIKQETAGHSFFPSEEIAQIKALACQLPAERGIPLSRFSITEIVREVISEAIVPSVSDSSVWRWLHEDAIRPWFHRSWIYPRDPKFIEKAGNVLDLYVKQWEGQSLGENDYVISADEKTSIQARIRKHLTSPPSLGEPMRVEHEYIRGGAWAYLAAWDVHRARIFGRCEAKTGIKPFNQLVKQVMSQPPYKTANRVFWIIDNGSSHRGKPFVARLQEKWPNAIAVHLPTHASWLNQIEIYFS</sequence>
<reference evidence="3" key="1">
    <citation type="submission" date="2017-09" db="EMBL/GenBank/DDBJ databases">
        <title>Depth-based differentiation of microbial function through sediment-hosted aquifers and enrichment of novel symbionts in the deep terrestrial subsurface.</title>
        <authorList>
            <person name="Probst A.J."/>
            <person name="Ladd B."/>
            <person name="Jarett J.K."/>
            <person name="Geller-Mcgrath D.E."/>
            <person name="Sieber C.M.K."/>
            <person name="Emerson J.B."/>
            <person name="Anantharaman K."/>
            <person name="Thomas B.C."/>
            <person name="Malmstrom R."/>
            <person name="Stieglmeier M."/>
            <person name="Klingl A."/>
            <person name="Woyke T."/>
            <person name="Ryan C.M."/>
            <person name="Banfield J.F."/>
        </authorList>
    </citation>
    <scope>NUCLEOTIDE SEQUENCE [LARGE SCALE GENOMIC DNA]</scope>
</reference>
<gene>
    <name evidence="2" type="ORF">COS11_08100</name>
</gene>
<dbReference type="Proteomes" id="UP000228886">
    <property type="component" value="Unassembled WGS sequence"/>
</dbReference>
<dbReference type="AlphaFoldDB" id="A0A2M7E6H4"/>
<name>A0A2M7E6H4_9BACT</name>
<feature type="domain" description="Tc1-like transposase DDE" evidence="1">
    <location>
        <begin position="137"/>
        <end position="264"/>
    </location>
</feature>
<comment type="caution">
    <text evidence="2">The sequence shown here is derived from an EMBL/GenBank/DDBJ whole genome shotgun (WGS) entry which is preliminary data.</text>
</comment>
<protein>
    <submittedName>
        <fullName evidence="2">IS630 family transposase</fullName>
    </submittedName>
</protein>
<feature type="non-terminal residue" evidence="2">
    <location>
        <position position="264"/>
    </location>
</feature>
<accession>A0A2M7E6H4</accession>
<dbReference type="InterPro" id="IPR038717">
    <property type="entry name" value="Tc1-like_DDE_dom"/>
</dbReference>